<dbReference type="InterPro" id="IPR036388">
    <property type="entry name" value="WH-like_DNA-bd_sf"/>
</dbReference>
<evidence type="ECO:0000256" key="1">
    <source>
        <dbReference type="PIRSR" id="PIRSR602481-1"/>
    </source>
</evidence>
<feature type="binding site" evidence="1">
    <location>
        <position position="129"/>
    </location>
    <ligand>
        <name>Zn(2+)</name>
        <dbReference type="ChEBI" id="CHEBI:29105"/>
    </ligand>
</feature>
<sequence length="139" mass="15979">MTVDEILHQYDLKHTGCRKFILSELLQSESALSEEEIKKSFPDLFDRVTFYRTLKTLEERGIIHRIVLNDNSVKYALNGHHPDQNRLHAHFHCGQCDEVLCLQGKTRFDVELPAGFVSQEVFVVIEGLCADCHPQSQPD</sequence>
<organism evidence="3 4">
    <name type="scientific">Proteiniphilum acetatigenes</name>
    <dbReference type="NCBI Taxonomy" id="294710"/>
    <lineage>
        <taxon>Bacteria</taxon>
        <taxon>Pseudomonadati</taxon>
        <taxon>Bacteroidota</taxon>
        <taxon>Bacteroidia</taxon>
        <taxon>Bacteroidales</taxon>
        <taxon>Dysgonomonadaceae</taxon>
        <taxon>Proteiniphilum</taxon>
    </lineage>
</organism>
<gene>
    <name evidence="3" type="ORF">XD92_0039</name>
</gene>
<dbReference type="GO" id="GO:0046872">
    <property type="term" value="F:metal ion binding"/>
    <property type="evidence" value="ECO:0007669"/>
    <property type="project" value="UniProtKB-KW"/>
</dbReference>
<proteinExistence type="predicted"/>
<comment type="cofactor">
    <cofactor evidence="2">
        <name>Mn(2+)</name>
        <dbReference type="ChEBI" id="CHEBI:29035"/>
    </cofactor>
    <cofactor evidence="2">
        <name>Fe(2+)</name>
        <dbReference type="ChEBI" id="CHEBI:29033"/>
    </cofactor>
    <text evidence="2">Binds 1 Mn(2+) or Fe(2+) ion per subunit.</text>
</comment>
<keyword evidence="1" id="KW-0479">Metal-binding</keyword>
<feature type="binding site" evidence="2">
    <location>
        <position position="81"/>
    </location>
    <ligand>
        <name>Fe cation</name>
        <dbReference type="ChEBI" id="CHEBI:24875"/>
    </ligand>
</feature>
<evidence type="ECO:0000313" key="4">
    <source>
        <dbReference type="Proteomes" id="UP000053860"/>
    </source>
</evidence>
<dbReference type="Gene3D" id="1.10.10.10">
    <property type="entry name" value="Winged helix-like DNA-binding domain superfamily/Winged helix DNA-binding domain"/>
    <property type="match status" value="1"/>
</dbReference>
<keyword evidence="2" id="KW-0408">Iron</keyword>
<reference evidence="4" key="1">
    <citation type="journal article" date="2015" name="MBio">
        <title>Genome-Resolved Metagenomic Analysis Reveals Roles for Candidate Phyla and Other Microbial Community Members in Biogeochemical Transformations in Oil Reservoirs.</title>
        <authorList>
            <person name="Hu P."/>
            <person name="Tom L."/>
            <person name="Singh A."/>
            <person name="Thomas B.C."/>
            <person name="Baker B.J."/>
            <person name="Piceno Y.M."/>
            <person name="Andersen G.L."/>
            <person name="Banfield J.F."/>
        </authorList>
    </citation>
    <scope>NUCLEOTIDE SEQUENCE [LARGE SCALE GENOMIC DNA]</scope>
</reference>
<accession>A0A101HL15</accession>
<name>A0A101HL15_9BACT</name>
<evidence type="ECO:0008006" key="5">
    <source>
        <dbReference type="Google" id="ProtNLM"/>
    </source>
</evidence>
<feature type="binding site" evidence="1">
    <location>
        <position position="93"/>
    </location>
    <ligand>
        <name>Zn(2+)</name>
        <dbReference type="ChEBI" id="CHEBI:29105"/>
    </ligand>
</feature>
<dbReference type="InterPro" id="IPR002481">
    <property type="entry name" value="FUR"/>
</dbReference>
<evidence type="ECO:0000256" key="2">
    <source>
        <dbReference type="PIRSR" id="PIRSR602481-2"/>
    </source>
</evidence>
<feature type="binding site" evidence="1">
    <location>
        <position position="96"/>
    </location>
    <ligand>
        <name>Zn(2+)</name>
        <dbReference type="ChEBI" id="CHEBI:29105"/>
    </ligand>
</feature>
<evidence type="ECO:0000313" key="3">
    <source>
        <dbReference type="EMBL" id="KUK78785.1"/>
    </source>
</evidence>
<dbReference type="Proteomes" id="UP000053860">
    <property type="component" value="Unassembled WGS sequence"/>
</dbReference>
<comment type="caution">
    <text evidence="3">The sequence shown here is derived from an EMBL/GenBank/DDBJ whole genome shotgun (WGS) entry which is preliminary data.</text>
</comment>
<protein>
    <recommendedName>
        <fullName evidence="5">Transcriptional repressor</fullName>
    </recommendedName>
</protein>
<feature type="binding site" evidence="1">
    <location>
        <position position="132"/>
    </location>
    <ligand>
        <name>Zn(2+)</name>
        <dbReference type="ChEBI" id="CHEBI:29105"/>
    </ligand>
</feature>
<dbReference type="AlphaFoldDB" id="A0A101HL15"/>
<dbReference type="GO" id="GO:0003700">
    <property type="term" value="F:DNA-binding transcription factor activity"/>
    <property type="evidence" value="ECO:0007669"/>
    <property type="project" value="InterPro"/>
</dbReference>
<dbReference type="Pfam" id="PF01475">
    <property type="entry name" value="FUR"/>
    <property type="match status" value="1"/>
</dbReference>
<dbReference type="InterPro" id="IPR036390">
    <property type="entry name" value="WH_DNA-bd_sf"/>
</dbReference>
<dbReference type="SUPFAM" id="SSF46785">
    <property type="entry name" value="Winged helix' DNA-binding domain"/>
    <property type="match status" value="1"/>
</dbReference>
<keyword evidence="1" id="KW-0862">Zinc</keyword>
<comment type="cofactor">
    <cofactor evidence="1">
        <name>Zn(2+)</name>
        <dbReference type="ChEBI" id="CHEBI:29105"/>
    </cofactor>
    <text evidence="1">Binds 1 zinc ion per subunit.</text>
</comment>
<dbReference type="EMBL" id="LGGN01000003">
    <property type="protein sequence ID" value="KUK78785.1"/>
    <property type="molecule type" value="Genomic_DNA"/>
</dbReference>